<evidence type="ECO:0000313" key="1">
    <source>
        <dbReference type="EMBL" id="PJE50569.1"/>
    </source>
</evidence>
<proteinExistence type="predicted"/>
<name>A0A2J0Q6X8_9BACT</name>
<evidence type="ECO:0000313" key="2">
    <source>
        <dbReference type="Proteomes" id="UP000228496"/>
    </source>
</evidence>
<gene>
    <name evidence="1" type="ORF">COV29_03850</name>
</gene>
<dbReference type="EMBL" id="PCXQ01000006">
    <property type="protein sequence ID" value="PJE50569.1"/>
    <property type="molecule type" value="Genomic_DNA"/>
</dbReference>
<protein>
    <submittedName>
        <fullName evidence="1">Uncharacterized protein</fullName>
    </submittedName>
</protein>
<reference evidence="1 2" key="1">
    <citation type="submission" date="2017-09" db="EMBL/GenBank/DDBJ databases">
        <title>Depth-based differentiation of microbial function through sediment-hosted aquifers and enrichment of novel symbionts in the deep terrestrial subsurface.</title>
        <authorList>
            <person name="Probst A.J."/>
            <person name="Ladd B."/>
            <person name="Jarett J.K."/>
            <person name="Geller-Mcgrath D.E."/>
            <person name="Sieber C.M."/>
            <person name="Emerson J.B."/>
            <person name="Anantharaman K."/>
            <person name="Thomas B.C."/>
            <person name="Malmstrom R."/>
            <person name="Stieglmeier M."/>
            <person name="Klingl A."/>
            <person name="Woyke T."/>
            <person name="Ryan C.M."/>
            <person name="Banfield J.F."/>
        </authorList>
    </citation>
    <scope>NUCLEOTIDE SEQUENCE [LARGE SCALE GENOMIC DNA]</scope>
    <source>
        <strain evidence="1">CG10_big_fil_rev_8_21_14_0_10_36_16</strain>
    </source>
</reference>
<comment type="caution">
    <text evidence="1">The sequence shown here is derived from an EMBL/GenBank/DDBJ whole genome shotgun (WGS) entry which is preliminary data.</text>
</comment>
<dbReference type="Proteomes" id="UP000228496">
    <property type="component" value="Unassembled WGS sequence"/>
</dbReference>
<organism evidence="1 2">
    <name type="scientific">Candidatus Yanofskybacteria bacterium CG10_big_fil_rev_8_21_14_0_10_36_16</name>
    <dbReference type="NCBI Taxonomy" id="1975096"/>
    <lineage>
        <taxon>Bacteria</taxon>
        <taxon>Candidatus Yanofskyibacteriota</taxon>
    </lineage>
</organism>
<dbReference type="AlphaFoldDB" id="A0A2J0Q6X8"/>
<accession>A0A2J0Q6X8</accession>
<sequence>MLGGYNKGLALKTETLKKEGYIK</sequence>